<dbReference type="OrthoDB" id="2337667at2759"/>
<accession>A0A9N8ZLQ0</accession>
<gene>
    <name evidence="1" type="ORF">RFULGI_LOCUS2406</name>
</gene>
<organism evidence="1 2">
    <name type="scientific">Racocetra fulgida</name>
    <dbReference type="NCBI Taxonomy" id="60492"/>
    <lineage>
        <taxon>Eukaryota</taxon>
        <taxon>Fungi</taxon>
        <taxon>Fungi incertae sedis</taxon>
        <taxon>Mucoromycota</taxon>
        <taxon>Glomeromycotina</taxon>
        <taxon>Glomeromycetes</taxon>
        <taxon>Diversisporales</taxon>
        <taxon>Gigasporaceae</taxon>
        <taxon>Racocetra</taxon>
    </lineage>
</organism>
<name>A0A9N8ZLQ0_9GLOM</name>
<dbReference type="Proteomes" id="UP000789396">
    <property type="component" value="Unassembled WGS sequence"/>
</dbReference>
<dbReference type="InterPro" id="IPR032675">
    <property type="entry name" value="LRR_dom_sf"/>
</dbReference>
<dbReference type="Gene3D" id="3.80.10.10">
    <property type="entry name" value="Ribonuclease Inhibitor"/>
    <property type="match status" value="1"/>
</dbReference>
<dbReference type="SUPFAM" id="SSF52047">
    <property type="entry name" value="RNI-like"/>
    <property type="match status" value="1"/>
</dbReference>
<dbReference type="AlphaFoldDB" id="A0A9N8ZLQ0"/>
<reference evidence="1" key="1">
    <citation type="submission" date="2021-06" db="EMBL/GenBank/DDBJ databases">
        <authorList>
            <person name="Kallberg Y."/>
            <person name="Tangrot J."/>
            <person name="Rosling A."/>
        </authorList>
    </citation>
    <scope>NUCLEOTIDE SEQUENCE</scope>
    <source>
        <strain evidence="1">IN212</strain>
    </source>
</reference>
<dbReference type="EMBL" id="CAJVPZ010001803">
    <property type="protein sequence ID" value="CAG8500322.1"/>
    <property type="molecule type" value="Genomic_DNA"/>
</dbReference>
<comment type="caution">
    <text evidence="1">The sequence shown here is derived from an EMBL/GenBank/DDBJ whole genome shotgun (WGS) entry which is preliminary data.</text>
</comment>
<protein>
    <submittedName>
        <fullName evidence="1">4808_t:CDS:1</fullName>
    </submittedName>
</protein>
<sequence>MHQYKDEFLKEEPTSELPPPPLLNYIEYLQNIDLNELYTSIEDWMKTSYNVTRYRKKNIIEFVKKRIHRNTLVDRDSIDYTIFIRFLANSTFKKEISLRYNEYFYDNSCRDLLVHNLIKTFMTQCPKLVQISIEQRHLYTRRPNEYFCSSLKKEKPLRSDYCNLPTGDYESLNYYSVVVPRLHQLTELICTTKRRKASLLLSLSQFSHNIKFMAITISYQRDLFGGDAVRIYEQQKVENEAYCLATLIESQKGLNNLRLHVCSEGLSTIMVALKTQINSLQSLSFVNVKFFGYEILSYLISLKNLQRLEFISSKFKDETDEIIPSILTNLRFPYLTELNFNGSYITNEMLEAFLKISYPNLETLNLGRQNCRNGFRNSIPGSRKIISCIPTLYPELKHLKLYLNPDEVPQLISIFSCNKLETITLAGSMQRSGQEVNRVLKELGKMKNLQLANLRSLRFEGSMWLFNSRYLEIFLNECKFEKLDSFEIVDSKNFGNDHLEVIIKCLKDVIKKLVLHTKNRLSHRLLRKARKIFDVNYQRCTPRNISMYEHKF</sequence>
<proteinExistence type="predicted"/>
<evidence type="ECO:0000313" key="2">
    <source>
        <dbReference type="Proteomes" id="UP000789396"/>
    </source>
</evidence>
<evidence type="ECO:0000313" key="1">
    <source>
        <dbReference type="EMBL" id="CAG8500322.1"/>
    </source>
</evidence>
<keyword evidence="2" id="KW-1185">Reference proteome</keyword>